<dbReference type="SUPFAM" id="SSF89447">
    <property type="entry name" value="AbrB/MazE/MraZ-like"/>
    <property type="match status" value="1"/>
</dbReference>
<name>N1V4W2_9MICC</name>
<dbReference type="Gene3D" id="2.10.260.10">
    <property type="match status" value="1"/>
</dbReference>
<evidence type="ECO:0000313" key="1">
    <source>
        <dbReference type="EMBL" id="EMY35059.1"/>
    </source>
</evidence>
<dbReference type="RefSeq" id="WP_005268079.1">
    <property type="nucleotide sequence ID" value="NZ_ANPE02000088.1"/>
</dbReference>
<keyword evidence="2" id="KW-1185">Reference proteome</keyword>
<protein>
    <submittedName>
        <fullName evidence="1">Plasmid protein</fullName>
    </submittedName>
</protein>
<comment type="caution">
    <text evidence="1">The sequence shown here is derived from an EMBL/GenBank/DDBJ whole genome shotgun (WGS) entry which is preliminary data.</text>
</comment>
<dbReference type="OrthoDB" id="5298361at2"/>
<gene>
    <name evidence="1" type="ORF">D477_006496</name>
</gene>
<dbReference type="InterPro" id="IPR051734">
    <property type="entry name" value="VapB_TA_antitoxins"/>
</dbReference>
<dbReference type="NCBIfam" id="NF040493">
    <property type="entry name" value="TA_anti_VapB"/>
    <property type="match status" value="1"/>
</dbReference>
<organism evidence="1 2">
    <name type="scientific">Arthrobacter crystallopoietes BAB-32</name>
    <dbReference type="NCBI Taxonomy" id="1246476"/>
    <lineage>
        <taxon>Bacteria</taxon>
        <taxon>Bacillati</taxon>
        <taxon>Actinomycetota</taxon>
        <taxon>Actinomycetes</taxon>
        <taxon>Micrococcales</taxon>
        <taxon>Micrococcaceae</taxon>
        <taxon>Crystallibacter</taxon>
    </lineage>
</organism>
<proteinExistence type="predicted"/>
<dbReference type="AlphaFoldDB" id="N1V4W2"/>
<sequence>MIRAKLFRSNRSQAVRLPKALEMPASVDEVAIVAQGSSRILSPVDMVWDAWFDGPAVTADFLAKRDQPQDQEREEI</sequence>
<dbReference type="EMBL" id="ANPE02000088">
    <property type="protein sequence ID" value="EMY35059.1"/>
    <property type="molecule type" value="Genomic_DNA"/>
</dbReference>
<dbReference type="PANTHER" id="PTHR37550:SF3">
    <property type="entry name" value="ANTITOXIN VAPB1"/>
    <property type="match status" value="1"/>
</dbReference>
<accession>N1V4W2</accession>
<evidence type="ECO:0000313" key="2">
    <source>
        <dbReference type="Proteomes" id="UP000010729"/>
    </source>
</evidence>
<dbReference type="Proteomes" id="UP000010729">
    <property type="component" value="Unassembled WGS sequence"/>
</dbReference>
<dbReference type="InterPro" id="IPR037914">
    <property type="entry name" value="SpoVT-AbrB_sf"/>
</dbReference>
<dbReference type="PANTHER" id="PTHR37550">
    <property type="entry name" value="ANTITOXIN VAPB1"/>
    <property type="match status" value="1"/>
</dbReference>
<dbReference type="InterPro" id="IPR047976">
    <property type="entry name" value="Anti_VapB2-like"/>
</dbReference>
<reference evidence="1 2" key="1">
    <citation type="journal article" date="2013" name="Genome Announc.">
        <title>Draft Genome Sequence of Arthrobacter crystallopoietes Strain BAB-32, Revealing Genes for Bioremediation.</title>
        <authorList>
            <person name="Joshi M.N."/>
            <person name="Pandit A.S."/>
            <person name="Sharma A."/>
            <person name="Pandya R.V."/>
            <person name="Desai S.M."/>
            <person name="Saxena A.K."/>
            <person name="Bagatharia S.B."/>
        </authorList>
    </citation>
    <scope>NUCLEOTIDE SEQUENCE [LARGE SCALE GENOMIC DNA]</scope>
    <source>
        <strain evidence="1 2">BAB-32</strain>
    </source>
</reference>